<accession>A0A3B1B4C1</accession>
<dbReference type="AlphaFoldDB" id="A0A3B1B4C1"/>
<protein>
    <recommendedName>
        <fullName evidence="2">DUF1415 domain-containing protein</fullName>
    </recommendedName>
</protein>
<name>A0A3B1B4C1_9ZZZZ</name>
<organism evidence="1">
    <name type="scientific">hydrothermal vent metagenome</name>
    <dbReference type="NCBI Taxonomy" id="652676"/>
    <lineage>
        <taxon>unclassified sequences</taxon>
        <taxon>metagenomes</taxon>
        <taxon>ecological metagenomes</taxon>
    </lineage>
</organism>
<reference evidence="1" key="1">
    <citation type="submission" date="2018-06" db="EMBL/GenBank/DDBJ databases">
        <authorList>
            <person name="Zhirakovskaya E."/>
        </authorList>
    </citation>
    <scope>NUCLEOTIDE SEQUENCE</scope>
</reference>
<evidence type="ECO:0000313" key="1">
    <source>
        <dbReference type="EMBL" id="VAX06803.1"/>
    </source>
</evidence>
<proteinExistence type="predicted"/>
<dbReference type="EMBL" id="UOFY01000010">
    <property type="protein sequence ID" value="VAX06803.1"/>
    <property type="molecule type" value="Genomic_DNA"/>
</dbReference>
<dbReference type="Pfam" id="PF07209">
    <property type="entry name" value="DUF1415"/>
    <property type="match status" value="1"/>
</dbReference>
<gene>
    <name evidence="1" type="ORF">MNBD_GAMMA25-1449</name>
</gene>
<dbReference type="InterPro" id="IPR009858">
    <property type="entry name" value="DUF1415"/>
</dbReference>
<sequence length="184" mass="21266">MNNNKQIITQIRNWVKTVIIDLNFCPFARRVYEGEAIQYTVIDDSSLESSLHALIEECLLLDKNEKIETSLLIFSQAFTAFDDFLDFVEMANALLREQGYESIYQLAHFHPHYCFADVTEDDASNYTNRSPWPMLHLIRESGLAQALSHYPDPEKIPETNIRLARDKGTEQMQALLDACYRVAE</sequence>
<evidence type="ECO:0008006" key="2">
    <source>
        <dbReference type="Google" id="ProtNLM"/>
    </source>
</evidence>